<accession>A0A8X6J7Z6</accession>
<evidence type="ECO:0000313" key="1">
    <source>
        <dbReference type="EMBL" id="GFS44385.1"/>
    </source>
</evidence>
<dbReference type="Proteomes" id="UP000887013">
    <property type="component" value="Unassembled WGS sequence"/>
</dbReference>
<evidence type="ECO:0000313" key="2">
    <source>
        <dbReference type="Proteomes" id="UP000887013"/>
    </source>
</evidence>
<gene>
    <name evidence="1" type="ORF">NPIL_386541</name>
</gene>
<reference evidence="1" key="1">
    <citation type="submission" date="2020-08" db="EMBL/GenBank/DDBJ databases">
        <title>Multicomponent nature underlies the extraordinary mechanical properties of spider dragline silk.</title>
        <authorList>
            <person name="Kono N."/>
            <person name="Nakamura H."/>
            <person name="Mori M."/>
            <person name="Yoshida Y."/>
            <person name="Ohtoshi R."/>
            <person name="Malay A.D."/>
            <person name="Moran D.A.P."/>
            <person name="Tomita M."/>
            <person name="Numata K."/>
            <person name="Arakawa K."/>
        </authorList>
    </citation>
    <scope>NUCLEOTIDE SEQUENCE</scope>
</reference>
<organism evidence="1 2">
    <name type="scientific">Nephila pilipes</name>
    <name type="common">Giant wood spider</name>
    <name type="synonym">Nephila maculata</name>
    <dbReference type="NCBI Taxonomy" id="299642"/>
    <lineage>
        <taxon>Eukaryota</taxon>
        <taxon>Metazoa</taxon>
        <taxon>Ecdysozoa</taxon>
        <taxon>Arthropoda</taxon>
        <taxon>Chelicerata</taxon>
        <taxon>Arachnida</taxon>
        <taxon>Araneae</taxon>
        <taxon>Araneomorphae</taxon>
        <taxon>Entelegynae</taxon>
        <taxon>Araneoidea</taxon>
        <taxon>Nephilidae</taxon>
        <taxon>Nephila</taxon>
    </lineage>
</organism>
<sequence length="135" mass="15991">MKEKTKGSCLRCFRELEKEIEMDVSLLRTNEKILREDERLSRLQEFLVQGIIGRSKELTDILDICECLITDRITESIIAETYKYNCSLKPNYFRSKDAMDTDGAEIETLFGLLYLAGVYHENRVFLEEFWRMDKM</sequence>
<dbReference type="OrthoDB" id="6620323at2759"/>
<keyword evidence="2" id="KW-1185">Reference proteome</keyword>
<dbReference type="AlphaFoldDB" id="A0A8X6J7Z6"/>
<name>A0A8X6J7Z6_NEPPI</name>
<comment type="caution">
    <text evidence="1">The sequence shown here is derived from an EMBL/GenBank/DDBJ whole genome shotgun (WGS) entry which is preliminary data.</text>
</comment>
<protein>
    <submittedName>
        <fullName evidence="1">Uncharacterized protein</fullName>
    </submittedName>
</protein>
<dbReference type="EMBL" id="BMAW01044406">
    <property type="protein sequence ID" value="GFS44385.1"/>
    <property type="molecule type" value="Genomic_DNA"/>
</dbReference>
<proteinExistence type="predicted"/>